<sequence length="244" mass="28100">LSFAAFRELLTFLKYLFFGKSHVRYCGYSSPLQVLHLLRSFHSDESDPCAVRNMVSFCAPFRHSISFFAILISLNQYFVYVGRLLDALFSFIYLSVACRNITKYNQISADVNITTIALLPINCLCFVMSVLLFRTHRRNVILHASRSLLVEPIFPKYLNLQINCQTSKFQIYNWYCVVVPVVMIQAVKQVCVDGRQKIDSILRKQVVGEEGAEHYFTLLKNQWRQSHESRSAHYEASASVETAS</sequence>
<keyword evidence="1" id="KW-0812">Transmembrane</keyword>
<protein>
    <submittedName>
        <fullName evidence="2">GPI mannosyltransferase 2</fullName>
    </submittedName>
</protein>
<feature type="transmembrane region" description="Helical" evidence="1">
    <location>
        <begin position="116"/>
        <end position="133"/>
    </location>
</feature>
<reference evidence="2" key="1">
    <citation type="submission" date="2016-04" db="UniProtKB">
        <authorList>
            <consortium name="WormBaseParasite"/>
        </authorList>
    </citation>
    <scope>IDENTIFICATION</scope>
</reference>
<name>A0A158PFK3_ANGCS</name>
<evidence type="ECO:0000313" key="2">
    <source>
        <dbReference type="WBParaSite" id="ACOC_0000354801-mRNA-1"/>
    </source>
</evidence>
<accession>A0A158PFK3</accession>
<organism evidence="2">
    <name type="scientific">Angiostrongylus costaricensis</name>
    <name type="common">Nematode worm</name>
    <dbReference type="NCBI Taxonomy" id="334426"/>
    <lineage>
        <taxon>Eukaryota</taxon>
        <taxon>Metazoa</taxon>
        <taxon>Ecdysozoa</taxon>
        <taxon>Nematoda</taxon>
        <taxon>Chromadorea</taxon>
        <taxon>Rhabditida</taxon>
        <taxon>Rhabditina</taxon>
        <taxon>Rhabditomorpha</taxon>
        <taxon>Strongyloidea</taxon>
        <taxon>Metastrongylidae</taxon>
        <taxon>Angiostrongylus</taxon>
    </lineage>
</organism>
<feature type="transmembrane region" description="Helical" evidence="1">
    <location>
        <begin position="77"/>
        <end position="96"/>
    </location>
</feature>
<keyword evidence="1" id="KW-0472">Membrane</keyword>
<dbReference type="AlphaFoldDB" id="A0A158PFK3"/>
<proteinExistence type="predicted"/>
<evidence type="ECO:0000256" key="1">
    <source>
        <dbReference type="SAM" id="Phobius"/>
    </source>
</evidence>
<keyword evidence="1" id="KW-1133">Transmembrane helix</keyword>
<dbReference type="WBParaSite" id="ACOC_0000354801-mRNA-1">
    <property type="protein sequence ID" value="ACOC_0000354801-mRNA-1"/>
    <property type="gene ID" value="ACOC_0000354801"/>
</dbReference>